<dbReference type="InterPro" id="IPR000182">
    <property type="entry name" value="GNAT_dom"/>
</dbReference>
<comment type="caution">
    <text evidence="2">The sequence shown here is derived from an EMBL/GenBank/DDBJ whole genome shotgun (WGS) entry which is preliminary data.</text>
</comment>
<dbReference type="Pfam" id="PF13673">
    <property type="entry name" value="Acetyltransf_10"/>
    <property type="match status" value="1"/>
</dbReference>
<name>A0A4Q0NZU6_9FLAO</name>
<keyword evidence="3" id="KW-1185">Reference proteome</keyword>
<dbReference type="AlphaFoldDB" id="A0A4Q0NZU6"/>
<dbReference type="InterPro" id="IPR016181">
    <property type="entry name" value="Acyl_CoA_acyltransferase"/>
</dbReference>
<dbReference type="InterPro" id="IPR050276">
    <property type="entry name" value="MshD_Acetyltransferase"/>
</dbReference>
<dbReference type="Gene3D" id="3.40.630.30">
    <property type="match status" value="1"/>
</dbReference>
<dbReference type="Proteomes" id="UP000289821">
    <property type="component" value="Unassembled WGS sequence"/>
</dbReference>
<dbReference type="GO" id="GO:0016747">
    <property type="term" value="F:acyltransferase activity, transferring groups other than amino-acyl groups"/>
    <property type="evidence" value="ECO:0007669"/>
    <property type="project" value="InterPro"/>
</dbReference>
<reference evidence="2 3" key="1">
    <citation type="submission" date="2018-07" db="EMBL/GenBank/DDBJ databases">
        <title>Leeuwenhoekiella genomics.</title>
        <authorList>
            <person name="Tahon G."/>
            <person name="Willems A."/>
        </authorList>
    </citation>
    <scope>NUCLEOTIDE SEQUENCE [LARGE SCALE GENOMIC DNA]</scope>
    <source>
        <strain evidence="2 3">R-50232</strain>
    </source>
</reference>
<dbReference type="CDD" id="cd04301">
    <property type="entry name" value="NAT_SF"/>
    <property type="match status" value="1"/>
</dbReference>
<dbReference type="PROSITE" id="PS51186">
    <property type="entry name" value="GNAT"/>
    <property type="match status" value="1"/>
</dbReference>
<keyword evidence="2" id="KW-0808">Transferase</keyword>
<protein>
    <submittedName>
        <fullName evidence="2">Acetyltransferase (GNAT) family protein</fullName>
    </submittedName>
</protein>
<proteinExistence type="predicted"/>
<dbReference type="PANTHER" id="PTHR43617:SF38">
    <property type="entry name" value="N-ACETYLTRANSFERASE DOMAIN-CONTAINING PROTEIN"/>
    <property type="match status" value="1"/>
</dbReference>
<organism evidence="2 3">
    <name type="scientific">Leeuwenhoekiella aestuarii</name>
    <dbReference type="NCBI Taxonomy" id="2249426"/>
    <lineage>
        <taxon>Bacteria</taxon>
        <taxon>Pseudomonadati</taxon>
        <taxon>Bacteroidota</taxon>
        <taxon>Flavobacteriia</taxon>
        <taxon>Flavobacteriales</taxon>
        <taxon>Flavobacteriaceae</taxon>
        <taxon>Leeuwenhoekiella</taxon>
    </lineage>
</organism>
<dbReference type="RefSeq" id="WP_128760044.1">
    <property type="nucleotide sequence ID" value="NZ_QOVI01000001.1"/>
</dbReference>
<sequence>MSQKQFSIKEVQKEDWSLLKQLVDEVWPATFKDILSEAQISYMMEMMYSITSLKKQTETGSVFYLLYDSEVAVGYLAIIPHYSDKRLNAKAALTKVDKIYVLPETQGTGAGRFLMDFAFAEAKKAGDGGVMLNVNRGNNAVSFYEYYGFKNSYSADFDIGNGYLMEDYIMYYPFKNS</sequence>
<evidence type="ECO:0000313" key="3">
    <source>
        <dbReference type="Proteomes" id="UP000289821"/>
    </source>
</evidence>
<dbReference type="EMBL" id="QOVI01000001">
    <property type="protein sequence ID" value="RXG18503.1"/>
    <property type="molecule type" value="Genomic_DNA"/>
</dbReference>
<dbReference type="OrthoDB" id="9800604at2"/>
<evidence type="ECO:0000313" key="2">
    <source>
        <dbReference type="EMBL" id="RXG18503.1"/>
    </source>
</evidence>
<dbReference type="PANTHER" id="PTHR43617">
    <property type="entry name" value="L-AMINO ACID N-ACETYLTRANSFERASE"/>
    <property type="match status" value="1"/>
</dbReference>
<feature type="domain" description="N-acetyltransferase" evidence="1">
    <location>
        <begin position="6"/>
        <end position="175"/>
    </location>
</feature>
<dbReference type="SUPFAM" id="SSF55729">
    <property type="entry name" value="Acyl-CoA N-acyltransferases (Nat)"/>
    <property type="match status" value="1"/>
</dbReference>
<gene>
    <name evidence="2" type="ORF">DSM04_101703</name>
</gene>
<evidence type="ECO:0000259" key="1">
    <source>
        <dbReference type="PROSITE" id="PS51186"/>
    </source>
</evidence>
<accession>A0A4Q0NZU6</accession>